<evidence type="ECO:0000259" key="2">
    <source>
        <dbReference type="Pfam" id="PF09851"/>
    </source>
</evidence>
<organism evidence="3 4">
    <name type="scientific">Croceibacterium xixiisoli</name>
    <dbReference type="NCBI Taxonomy" id="1476466"/>
    <lineage>
        <taxon>Bacteria</taxon>
        <taxon>Pseudomonadati</taxon>
        <taxon>Pseudomonadota</taxon>
        <taxon>Alphaproteobacteria</taxon>
        <taxon>Sphingomonadales</taxon>
        <taxon>Erythrobacteraceae</taxon>
        <taxon>Croceibacterium</taxon>
    </lineage>
</organism>
<sequence>MADLDALERLNRLRESGGLTQEEFEQEKARLLAAQAVEPAAPPNKTRLWMLGIGAAVIALASIGYVLTRQDSADGGADEATVADKAALDSPALASAAPTPTPSSPEELYAWATDVARLGSKPAIFEEQLGKADEKQSNFMAFQVGACDVEYQLSNGVVESIGLQISPRCKPVVDDMVIGPDTTFASVKEGYPVADCIGGVCGNAADPTIDLFYTASRAPNSVGYYFVGDYDDATSRAMDLWVTAIAETNGAPTPGDLDPSLLTCLKDAPPEVSQVLASKRVSKVYFGFNLRKHCPR</sequence>
<evidence type="ECO:0000256" key="1">
    <source>
        <dbReference type="SAM" id="Phobius"/>
    </source>
</evidence>
<dbReference type="Proteomes" id="UP000469430">
    <property type="component" value="Unassembled WGS sequence"/>
</dbReference>
<keyword evidence="1" id="KW-0472">Membrane</keyword>
<feature type="domain" description="SHOCT" evidence="2">
    <location>
        <begin position="5"/>
        <end position="32"/>
    </location>
</feature>
<dbReference type="OrthoDB" id="7202255at2"/>
<evidence type="ECO:0000313" key="3">
    <source>
        <dbReference type="EMBL" id="MXP00219.1"/>
    </source>
</evidence>
<reference evidence="3 4" key="1">
    <citation type="submission" date="2019-12" db="EMBL/GenBank/DDBJ databases">
        <title>Genomic-based taxomic classification of the family Erythrobacteraceae.</title>
        <authorList>
            <person name="Xu L."/>
        </authorList>
    </citation>
    <scope>NUCLEOTIDE SEQUENCE [LARGE SCALE GENOMIC DNA]</scope>
    <source>
        <strain evidence="3 4">S36</strain>
    </source>
</reference>
<dbReference type="RefSeq" id="WP_161391945.1">
    <property type="nucleotide sequence ID" value="NZ_JBHSCP010000002.1"/>
</dbReference>
<protein>
    <recommendedName>
        <fullName evidence="2">SHOCT domain-containing protein</fullName>
    </recommendedName>
</protein>
<accession>A0A6I4U015</accession>
<gene>
    <name evidence="3" type="ORF">GRI97_14590</name>
</gene>
<dbReference type="AlphaFoldDB" id="A0A6I4U015"/>
<name>A0A6I4U015_9SPHN</name>
<dbReference type="Pfam" id="PF09851">
    <property type="entry name" value="SHOCT"/>
    <property type="match status" value="1"/>
</dbReference>
<keyword evidence="4" id="KW-1185">Reference proteome</keyword>
<keyword evidence="1" id="KW-1133">Transmembrane helix</keyword>
<dbReference type="InterPro" id="IPR018649">
    <property type="entry name" value="SHOCT"/>
</dbReference>
<proteinExistence type="predicted"/>
<dbReference type="EMBL" id="WTYJ01000003">
    <property type="protein sequence ID" value="MXP00219.1"/>
    <property type="molecule type" value="Genomic_DNA"/>
</dbReference>
<keyword evidence="1" id="KW-0812">Transmembrane</keyword>
<evidence type="ECO:0000313" key="4">
    <source>
        <dbReference type="Proteomes" id="UP000469430"/>
    </source>
</evidence>
<comment type="caution">
    <text evidence="3">The sequence shown here is derived from an EMBL/GenBank/DDBJ whole genome shotgun (WGS) entry which is preliminary data.</text>
</comment>
<feature type="transmembrane region" description="Helical" evidence="1">
    <location>
        <begin position="48"/>
        <end position="67"/>
    </location>
</feature>